<feature type="non-terminal residue" evidence="1">
    <location>
        <position position="1"/>
    </location>
</feature>
<protein>
    <submittedName>
        <fullName evidence="1">Uncharacterized protein</fullName>
    </submittedName>
</protein>
<keyword evidence="2" id="KW-1185">Reference proteome</keyword>
<organism evidence="1 2">
    <name type="scientific">Nephila pilipes</name>
    <name type="common">Giant wood spider</name>
    <name type="synonym">Nephila maculata</name>
    <dbReference type="NCBI Taxonomy" id="299642"/>
    <lineage>
        <taxon>Eukaryota</taxon>
        <taxon>Metazoa</taxon>
        <taxon>Ecdysozoa</taxon>
        <taxon>Arthropoda</taxon>
        <taxon>Chelicerata</taxon>
        <taxon>Arachnida</taxon>
        <taxon>Araneae</taxon>
        <taxon>Araneomorphae</taxon>
        <taxon>Entelegynae</taxon>
        <taxon>Araneoidea</taxon>
        <taxon>Nephilidae</taxon>
        <taxon>Nephila</taxon>
    </lineage>
</organism>
<reference evidence="1" key="1">
    <citation type="submission" date="2020-08" db="EMBL/GenBank/DDBJ databases">
        <title>Multicomponent nature underlies the extraordinary mechanical properties of spider dragline silk.</title>
        <authorList>
            <person name="Kono N."/>
            <person name="Nakamura H."/>
            <person name="Mori M."/>
            <person name="Yoshida Y."/>
            <person name="Ohtoshi R."/>
            <person name="Malay A.D."/>
            <person name="Moran D.A.P."/>
            <person name="Tomita M."/>
            <person name="Numata K."/>
            <person name="Arakawa K."/>
        </authorList>
    </citation>
    <scope>NUCLEOTIDE SEQUENCE</scope>
</reference>
<comment type="caution">
    <text evidence="1">The sequence shown here is derived from an EMBL/GenBank/DDBJ whole genome shotgun (WGS) entry which is preliminary data.</text>
</comment>
<evidence type="ECO:0000313" key="2">
    <source>
        <dbReference type="Proteomes" id="UP000887013"/>
    </source>
</evidence>
<dbReference type="EMBL" id="BMAW01051325">
    <property type="protein sequence ID" value="GFS79782.1"/>
    <property type="molecule type" value="Genomic_DNA"/>
</dbReference>
<name>A0A8X6MVE1_NEPPI</name>
<dbReference type="Proteomes" id="UP000887013">
    <property type="component" value="Unassembled WGS sequence"/>
</dbReference>
<dbReference type="AlphaFoldDB" id="A0A8X6MVE1"/>
<sequence>QNSESNHLKGWVDGSFTIESGNNSLIREYVNACEKALKFSLAD</sequence>
<proteinExistence type="predicted"/>
<evidence type="ECO:0000313" key="1">
    <source>
        <dbReference type="EMBL" id="GFS79782.1"/>
    </source>
</evidence>
<accession>A0A8X6MVE1</accession>
<gene>
    <name evidence="1" type="ORF">NPIL_73731</name>
</gene>